<reference evidence="1 2" key="1">
    <citation type="journal article" date="2016" name="Nat. Commun.">
        <title>Thousands of microbial genomes shed light on interconnected biogeochemical processes in an aquifer system.</title>
        <authorList>
            <person name="Anantharaman K."/>
            <person name="Brown C.T."/>
            <person name="Hug L.A."/>
            <person name="Sharon I."/>
            <person name="Castelle C.J."/>
            <person name="Probst A.J."/>
            <person name="Thomas B.C."/>
            <person name="Singh A."/>
            <person name="Wilkins M.J."/>
            <person name="Karaoz U."/>
            <person name="Brodie E.L."/>
            <person name="Williams K.H."/>
            <person name="Hubbard S.S."/>
            <person name="Banfield J.F."/>
        </authorList>
    </citation>
    <scope>NUCLEOTIDE SEQUENCE [LARGE SCALE GENOMIC DNA]</scope>
</reference>
<dbReference type="AlphaFoldDB" id="A0A1F4UWQ7"/>
<dbReference type="STRING" id="1802610.A2W32_04230"/>
<evidence type="ECO:0000313" key="2">
    <source>
        <dbReference type="Proteomes" id="UP000177371"/>
    </source>
</evidence>
<accession>A0A1F4UWQ7</accession>
<evidence type="ECO:0000313" key="1">
    <source>
        <dbReference type="EMBL" id="OGC49374.1"/>
    </source>
</evidence>
<organism evidence="1 2">
    <name type="scientific">candidate division WWE3 bacterium RBG_16_37_10</name>
    <dbReference type="NCBI Taxonomy" id="1802610"/>
    <lineage>
        <taxon>Bacteria</taxon>
        <taxon>Katanobacteria</taxon>
    </lineage>
</organism>
<dbReference type="EMBL" id="MEUT01000051">
    <property type="protein sequence ID" value="OGC49374.1"/>
    <property type="molecule type" value="Genomic_DNA"/>
</dbReference>
<proteinExistence type="predicted"/>
<name>A0A1F4UWQ7_UNCKA</name>
<dbReference type="Proteomes" id="UP000177371">
    <property type="component" value="Unassembled WGS sequence"/>
</dbReference>
<comment type="caution">
    <text evidence="1">The sequence shown here is derived from an EMBL/GenBank/DDBJ whole genome shotgun (WGS) entry which is preliminary data.</text>
</comment>
<gene>
    <name evidence="1" type="ORF">A2W32_04230</name>
</gene>
<protein>
    <submittedName>
        <fullName evidence="1">Uncharacterized protein</fullName>
    </submittedName>
</protein>
<sequence length="289" mass="32425">MSTHFRGEELRSTEEIRGFLSSSLTSEMEEARTESDPKYTQALSGFEASTHELIDQIDIKDGGSVDSSELWFRFMEKAYLNNPFLVETIAQDIAVNLMADIRESEDPATILRVRKAATYISSTQILLDASISGRIVSNEKHLREIIDDYFSEIEEDEVSFLREAWGLISMREGFEHSFVIVKATPSKRYALGVEIKDGVLAAIGIGDVTAPCREFNFDTIMDQYGVKDDGSVVLLEITGSFEDVASDWFLNPYILPADLFLLRACTNEKWDGVSLEGTKVSESVESRIK</sequence>